<accession>L8GZV9</accession>
<gene>
    <name evidence="4" type="ORF">ACA1_153830</name>
</gene>
<dbReference type="Gene3D" id="3.30.2350.20">
    <property type="entry name" value="TruD, catalytic domain"/>
    <property type="match status" value="1"/>
</dbReference>
<dbReference type="InterPro" id="IPR011760">
    <property type="entry name" value="PsdUridine_synth_TruD_insert"/>
</dbReference>
<protein>
    <submittedName>
        <fullName evidence="4">RNA binding, putative</fullName>
    </submittedName>
</protein>
<keyword evidence="5" id="KW-1185">Reference proteome</keyword>
<name>L8GZV9_ACACF</name>
<dbReference type="Proteomes" id="UP000011083">
    <property type="component" value="Unassembled WGS sequence"/>
</dbReference>
<comment type="similarity">
    <text evidence="1">Belongs to the pseudouridine synthase TruD family.</text>
</comment>
<dbReference type="InterPro" id="IPR042214">
    <property type="entry name" value="TruD_catalytic"/>
</dbReference>
<feature type="non-terminal residue" evidence="4">
    <location>
        <position position="262"/>
    </location>
</feature>
<evidence type="ECO:0000256" key="1">
    <source>
        <dbReference type="ARBA" id="ARBA00007953"/>
    </source>
</evidence>
<dbReference type="SUPFAM" id="SSF55120">
    <property type="entry name" value="Pseudouridine synthase"/>
    <property type="match status" value="1"/>
</dbReference>
<dbReference type="Pfam" id="PF01142">
    <property type="entry name" value="TruD"/>
    <property type="match status" value="1"/>
</dbReference>
<dbReference type="GO" id="GO:0005634">
    <property type="term" value="C:nucleus"/>
    <property type="evidence" value="ECO:0007669"/>
    <property type="project" value="TreeGrafter"/>
</dbReference>
<dbReference type="InterPro" id="IPR001656">
    <property type="entry name" value="PsdUridine_synth_TruD"/>
</dbReference>
<dbReference type="GeneID" id="14919409"/>
<sequence length="262" mass="29407">GGGRDAGIVEYKELKLAPSDDKSQRTEVHKAFRVHFEGFLDTKTQDDSVVVMVVGRADRRGARPAGTGGRSDAANQRKRQWPTCWGDYLQFVLYKENKDTTAAVGLLAKFTNARASRFSYAGTKDKRGVTTQHMTIYHMRAEQLRGLNAKLYGMRVGNFSYVSQQLRLGDLFGNRFSVVLREVSASEEEINHSLTELKRTGFVNYYGLQRFGTGSVATHRVGIALLQGQWKEAADLILQPRTGEEQECESARKYWAETGDIN</sequence>
<dbReference type="GO" id="GO:0009982">
    <property type="term" value="F:pseudouridine synthase activity"/>
    <property type="evidence" value="ECO:0007669"/>
    <property type="project" value="InterPro"/>
</dbReference>
<dbReference type="RefSeq" id="XP_004340569.1">
    <property type="nucleotide sequence ID" value="XM_004340521.1"/>
</dbReference>
<dbReference type="InterPro" id="IPR020103">
    <property type="entry name" value="PsdUridine_synth_cat_dom_sf"/>
</dbReference>
<dbReference type="PANTHER" id="PTHR13326:SF21">
    <property type="entry name" value="PSEUDOURIDYLATE SYNTHASE PUS7L"/>
    <property type="match status" value="1"/>
</dbReference>
<dbReference type="KEGG" id="acan:ACA1_153830"/>
<evidence type="ECO:0000313" key="5">
    <source>
        <dbReference type="Proteomes" id="UP000011083"/>
    </source>
</evidence>
<reference evidence="4 5" key="1">
    <citation type="journal article" date="2013" name="Genome Biol.">
        <title>Genome of Acanthamoeba castellanii highlights extensive lateral gene transfer and early evolution of tyrosine kinase signaling.</title>
        <authorList>
            <person name="Clarke M."/>
            <person name="Lohan A.J."/>
            <person name="Liu B."/>
            <person name="Lagkouvardos I."/>
            <person name="Roy S."/>
            <person name="Zafar N."/>
            <person name="Bertelli C."/>
            <person name="Schilde C."/>
            <person name="Kianianmomeni A."/>
            <person name="Burglin T.R."/>
            <person name="Frech C."/>
            <person name="Turcotte B."/>
            <person name="Kopec K.O."/>
            <person name="Synnott J.M."/>
            <person name="Choo C."/>
            <person name="Paponov I."/>
            <person name="Finkler A."/>
            <person name="Soon Heng Tan C."/>
            <person name="Hutchins A.P."/>
            <person name="Weinmeier T."/>
            <person name="Rattei T."/>
            <person name="Chu J.S."/>
            <person name="Gimenez G."/>
            <person name="Irimia M."/>
            <person name="Rigden D.J."/>
            <person name="Fitzpatrick D.A."/>
            <person name="Lorenzo-Morales J."/>
            <person name="Bateman A."/>
            <person name="Chiu C.H."/>
            <person name="Tang P."/>
            <person name="Hegemann P."/>
            <person name="Fromm H."/>
            <person name="Raoult D."/>
            <person name="Greub G."/>
            <person name="Miranda-Saavedra D."/>
            <person name="Chen N."/>
            <person name="Nash P."/>
            <person name="Ginger M.L."/>
            <person name="Horn M."/>
            <person name="Schaap P."/>
            <person name="Caler L."/>
            <person name="Loftus B."/>
        </authorList>
    </citation>
    <scope>NUCLEOTIDE SEQUENCE [LARGE SCALE GENOMIC DNA]</scope>
    <source>
        <strain evidence="4 5">Neff</strain>
    </source>
</reference>
<keyword evidence="2" id="KW-0413">Isomerase</keyword>
<dbReference type="GO" id="GO:0001522">
    <property type="term" value="P:pseudouridine synthesis"/>
    <property type="evidence" value="ECO:0007669"/>
    <property type="project" value="InterPro"/>
</dbReference>
<dbReference type="AlphaFoldDB" id="L8GZV9"/>
<dbReference type="STRING" id="1257118.L8GZV9"/>
<dbReference type="PROSITE" id="PS50984">
    <property type="entry name" value="TRUD"/>
    <property type="match status" value="1"/>
</dbReference>
<feature type="non-terminal residue" evidence="4">
    <location>
        <position position="1"/>
    </location>
</feature>
<dbReference type="CDD" id="cd02576">
    <property type="entry name" value="PseudoU_synth_ScPUS7"/>
    <property type="match status" value="1"/>
</dbReference>
<dbReference type="FunFam" id="3.30.2350.20:FF:000003">
    <property type="entry name" value="Pseudouridylate synthase 7 homolog"/>
    <property type="match status" value="1"/>
</dbReference>
<dbReference type="VEuPathDB" id="AmoebaDB:ACA1_153830"/>
<dbReference type="PANTHER" id="PTHR13326">
    <property type="entry name" value="TRNA PSEUDOURIDINE SYNTHASE D"/>
    <property type="match status" value="1"/>
</dbReference>
<dbReference type="EMBL" id="KB007951">
    <property type="protein sequence ID" value="ELR18530.1"/>
    <property type="molecule type" value="Genomic_DNA"/>
</dbReference>
<dbReference type="InterPro" id="IPR056963">
    <property type="entry name" value="PUS7L_N"/>
</dbReference>
<evidence type="ECO:0000313" key="4">
    <source>
        <dbReference type="EMBL" id="ELR18530.1"/>
    </source>
</evidence>
<dbReference type="NCBIfam" id="TIGR00094">
    <property type="entry name" value="tRNA_TruD_broad"/>
    <property type="match status" value="1"/>
</dbReference>
<evidence type="ECO:0000259" key="3">
    <source>
        <dbReference type="PROSITE" id="PS50984"/>
    </source>
</evidence>
<feature type="domain" description="TRUD" evidence="3">
    <location>
        <begin position="201"/>
        <end position="262"/>
    </location>
</feature>
<dbReference type="OrthoDB" id="447290at2759"/>
<dbReference type="Pfam" id="PF23943">
    <property type="entry name" value="PUS7L_N"/>
    <property type="match status" value="1"/>
</dbReference>
<evidence type="ECO:0000256" key="2">
    <source>
        <dbReference type="ARBA" id="ARBA00023235"/>
    </source>
</evidence>
<organism evidence="4 5">
    <name type="scientific">Acanthamoeba castellanii (strain ATCC 30010 / Neff)</name>
    <dbReference type="NCBI Taxonomy" id="1257118"/>
    <lineage>
        <taxon>Eukaryota</taxon>
        <taxon>Amoebozoa</taxon>
        <taxon>Discosea</taxon>
        <taxon>Longamoebia</taxon>
        <taxon>Centramoebida</taxon>
        <taxon>Acanthamoebidae</taxon>
        <taxon>Acanthamoeba</taxon>
    </lineage>
</organism>
<dbReference type="GO" id="GO:0003723">
    <property type="term" value="F:RNA binding"/>
    <property type="evidence" value="ECO:0007669"/>
    <property type="project" value="InterPro"/>
</dbReference>
<proteinExistence type="inferred from homology"/>
<dbReference type="OMA" id="WINYFGH"/>